<organism evidence="1">
    <name type="scientific">Gordonia amarae</name>
    <dbReference type="NCBI Taxonomy" id="36821"/>
    <lineage>
        <taxon>Bacteria</taxon>
        <taxon>Bacillati</taxon>
        <taxon>Actinomycetota</taxon>
        <taxon>Actinomycetes</taxon>
        <taxon>Mycobacteriales</taxon>
        <taxon>Gordoniaceae</taxon>
        <taxon>Gordonia</taxon>
    </lineage>
</organism>
<dbReference type="AlphaFoldDB" id="A0A857LK22"/>
<evidence type="ECO:0000313" key="1">
    <source>
        <dbReference type="EMBL" id="QHN38019.1"/>
    </source>
</evidence>
<accession>A0A857LK22</accession>
<name>A0A857LK22_9ACTN</name>
<reference evidence="1" key="1">
    <citation type="journal article" date="2021" name="Nat. Microbiol.">
        <title>Cocultivation of an ultrasmall environmental parasitic bacterium with lytic ability against bacteria associated with wastewater foams.</title>
        <authorList>
            <person name="Batinovic S."/>
            <person name="Rose J.J.A."/>
            <person name="Ratcliffe J."/>
            <person name="Seviour R.J."/>
            <person name="Petrovski S."/>
        </authorList>
    </citation>
    <scope>NUCLEOTIDE SEQUENCE</scope>
    <source>
        <strain evidence="1">CON44</strain>
    </source>
</reference>
<dbReference type="EMBL" id="CP045810">
    <property type="protein sequence ID" value="QHN38019.1"/>
    <property type="molecule type" value="Genomic_DNA"/>
</dbReference>
<dbReference type="RefSeq" id="WP_005189066.1">
    <property type="nucleotide sequence ID" value="NZ_CP045804.1"/>
</dbReference>
<proteinExistence type="predicted"/>
<protein>
    <submittedName>
        <fullName evidence="1">Uncharacterized protein</fullName>
    </submittedName>
</protein>
<gene>
    <name evidence="1" type="ORF">GII30_01390</name>
</gene>
<sequence length="165" mass="17940">MSTVAIVVIVVVAVAALFLLIGVVWFAYDSNKRVRNFARSTDLIPGQPGRAPQSWITDTSREALLHQRIRYAMLDVHQNPALPHDNSLVAARDRLDDAAFALDDRLIAVADTEPGDTHDEALDRAEAAIKKLEKLPKKLWEAPTDQQLEDLAAAAAAVQAGAAPE</sequence>